<name>A0A9P6UR13_9FUNG</name>
<evidence type="ECO:0000313" key="1">
    <source>
        <dbReference type="EMBL" id="KAG0315571.1"/>
    </source>
</evidence>
<dbReference type="AlphaFoldDB" id="A0A9P6UR13"/>
<proteinExistence type="predicted"/>
<protein>
    <submittedName>
        <fullName evidence="1">Uncharacterized protein</fullName>
    </submittedName>
</protein>
<dbReference type="OrthoDB" id="2431312at2759"/>
<accession>A0A9P6UR13</accession>
<feature type="non-terminal residue" evidence="1">
    <location>
        <position position="174"/>
    </location>
</feature>
<gene>
    <name evidence="1" type="ORF">BGZ97_008107</name>
</gene>
<organism evidence="1 2">
    <name type="scientific">Linnemannia gamsii</name>
    <dbReference type="NCBI Taxonomy" id="64522"/>
    <lineage>
        <taxon>Eukaryota</taxon>
        <taxon>Fungi</taxon>
        <taxon>Fungi incertae sedis</taxon>
        <taxon>Mucoromycota</taxon>
        <taxon>Mortierellomycotina</taxon>
        <taxon>Mortierellomycetes</taxon>
        <taxon>Mortierellales</taxon>
        <taxon>Mortierellaceae</taxon>
        <taxon>Linnemannia</taxon>
    </lineage>
</organism>
<sequence length="174" mass="18190">MSASVPVYPRPCLASDEDNNAIYLLGVSTTGIGKLESSYVSLANVDSPFIKPLGSQVDINSWATNAPKACFTYPSDVHPNSPIMLVQYGPFKNFMTIMNAGGEFTLATPVIGVIPTSTPLLAVGTYGSTPTTAWSGNNVVFDTQGGGYIYPSMGAVDQVSHVITQSAGKSVAMS</sequence>
<dbReference type="EMBL" id="JAAAIN010000366">
    <property type="protein sequence ID" value="KAG0315571.1"/>
    <property type="molecule type" value="Genomic_DNA"/>
</dbReference>
<dbReference type="Proteomes" id="UP000823405">
    <property type="component" value="Unassembled WGS sequence"/>
</dbReference>
<keyword evidence="2" id="KW-1185">Reference proteome</keyword>
<comment type="caution">
    <text evidence="1">The sequence shown here is derived from an EMBL/GenBank/DDBJ whole genome shotgun (WGS) entry which is preliminary data.</text>
</comment>
<evidence type="ECO:0000313" key="2">
    <source>
        <dbReference type="Proteomes" id="UP000823405"/>
    </source>
</evidence>
<reference evidence="1" key="1">
    <citation type="journal article" date="2020" name="Fungal Divers.">
        <title>Resolving the Mortierellaceae phylogeny through synthesis of multi-gene phylogenetics and phylogenomics.</title>
        <authorList>
            <person name="Vandepol N."/>
            <person name="Liber J."/>
            <person name="Desiro A."/>
            <person name="Na H."/>
            <person name="Kennedy M."/>
            <person name="Barry K."/>
            <person name="Grigoriev I.V."/>
            <person name="Miller A.N."/>
            <person name="O'Donnell K."/>
            <person name="Stajich J.E."/>
            <person name="Bonito G."/>
        </authorList>
    </citation>
    <scope>NUCLEOTIDE SEQUENCE</scope>
    <source>
        <strain evidence="1">NVP60</strain>
    </source>
</reference>